<name>A0A1D6NTY1_MAIZE</name>
<accession>A0A1D6NTY1</accession>
<dbReference type="PANTHER" id="PTHR14363:SF36">
    <property type="entry name" value="OS06G0179000 PROTEIN"/>
    <property type="match status" value="1"/>
</dbReference>
<organism evidence="1">
    <name type="scientific">Zea mays</name>
    <name type="common">Maize</name>
    <dbReference type="NCBI Taxonomy" id="4577"/>
    <lineage>
        <taxon>Eukaryota</taxon>
        <taxon>Viridiplantae</taxon>
        <taxon>Streptophyta</taxon>
        <taxon>Embryophyta</taxon>
        <taxon>Tracheophyta</taxon>
        <taxon>Spermatophyta</taxon>
        <taxon>Magnoliopsida</taxon>
        <taxon>Liliopsida</taxon>
        <taxon>Poales</taxon>
        <taxon>Poaceae</taxon>
        <taxon>PACMAD clade</taxon>
        <taxon>Panicoideae</taxon>
        <taxon>Andropogonodae</taxon>
        <taxon>Andropogoneae</taxon>
        <taxon>Tripsacinae</taxon>
        <taxon>Zea</taxon>
    </lineage>
</organism>
<dbReference type="AlphaFoldDB" id="A0A1D6NTY1"/>
<dbReference type="PANTHER" id="PTHR14363">
    <property type="entry name" value="HEPARANASE-RELATED"/>
    <property type="match status" value="1"/>
</dbReference>
<reference evidence="1" key="1">
    <citation type="submission" date="2015-12" db="EMBL/GenBank/DDBJ databases">
        <title>Update maize B73 reference genome by single molecule sequencing technologies.</title>
        <authorList>
            <consortium name="Maize Genome Sequencing Project"/>
            <person name="Ware D."/>
        </authorList>
    </citation>
    <scope>NUCLEOTIDE SEQUENCE</scope>
    <source>
        <tissue evidence="1">Seedling</tissue>
    </source>
</reference>
<protein>
    <submittedName>
        <fullName evidence="1">Heparanase-like protein 3</fullName>
    </submittedName>
</protein>
<dbReference type="ExpressionAtlas" id="A0A1D6NTY1">
    <property type="expression patterns" value="baseline and differential"/>
</dbReference>
<evidence type="ECO:0000313" key="1">
    <source>
        <dbReference type="EMBL" id="AQL01635.1"/>
    </source>
</evidence>
<dbReference type="OMA" id="THHIYSV"/>
<proteinExistence type="predicted"/>
<sequence length="53" mass="5562">MLNGRALATDAAGNIPALEAVEVDAARPIAVTPYSIVFARVPHFSAPACRVDR</sequence>
<dbReference type="EMBL" id="CM000785">
    <property type="protein sequence ID" value="AQL01635.1"/>
    <property type="molecule type" value="Genomic_DNA"/>
</dbReference>
<gene>
    <name evidence="1" type="ORF">ZEAMMB73_Zm00001d045138</name>
</gene>